<organism evidence="2 3">
    <name type="scientific">Phycomyces blakesleeanus (strain ATCC 8743b / DSM 1359 / FGSC 10004 / NBRC 33097 / NRRL 1555)</name>
    <dbReference type="NCBI Taxonomy" id="763407"/>
    <lineage>
        <taxon>Eukaryota</taxon>
        <taxon>Fungi</taxon>
        <taxon>Fungi incertae sedis</taxon>
        <taxon>Mucoromycota</taxon>
        <taxon>Mucoromycotina</taxon>
        <taxon>Mucoromycetes</taxon>
        <taxon>Mucorales</taxon>
        <taxon>Phycomycetaceae</taxon>
        <taxon>Phycomyces</taxon>
    </lineage>
</organism>
<dbReference type="VEuPathDB" id="FungiDB:PHYBLDRAFT_171726"/>
<dbReference type="Proteomes" id="UP000077315">
    <property type="component" value="Unassembled WGS sequence"/>
</dbReference>
<dbReference type="EMBL" id="KV440989">
    <property type="protein sequence ID" value="OAD70343.1"/>
    <property type="molecule type" value="Genomic_DNA"/>
</dbReference>
<dbReference type="InParanoid" id="A0A162TWD1"/>
<dbReference type="RefSeq" id="XP_018288383.1">
    <property type="nucleotide sequence ID" value="XM_018436654.1"/>
</dbReference>
<sequence length="294" mass="33562">MGKHLRLKIPSFRKPHPNRAESAHASKHSLGTSSGKLKTVILKVKKWCEELVADSKHRLMVECIGENTTILFNKRNAARLNDIRHKIGCNCPNQLSQRRKTKSADVSLHTINCSHVIISLLNLISFQFPVFQDSREENAWKAKPLTLPMVFCISTKVSTTHRANNYKLIFNYQSKKIAAQIVQQKLEDLNSPKIVEAIKGLHKNTKRKIIALEHCIENEKEQKTTKLVRAVPLFKLQEAVVEYIKEAKEILLEESVYGLMSIQYILLMKPRQYNNQMLDIFGGKLLTEGIPATT</sequence>
<reference evidence="3" key="1">
    <citation type="submission" date="2015-06" db="EMBL/GenBank/DDBJ databases">
        <title>Expansion of signal transduction pathways in fungi by whole-genome duplication.</title>
        <authorList>
            <consortium name="DOE Joint Genome Institute"/>
            <person name="Corrochano L.M."/>
            <person name="Kuo A."/>
            <person name="Marcet-Houben M."/>
            <person name="Polaino S."/>
            <person name="Salamov A."/>
            <person name="Villalobos J.M."/>
            <person name="Alvarez M.I."/>
            <person name="Avalos J."/>
            <person name="Benito E.P."/>
            <person name="Benoit I."/>
            <person name="Burger G."/>
            <person name="Camino L.P."/>
            <person name="Canovas D."/>
            <person name="Cerda-Olmedo E."/>
            <person name="Cheng J.-F."/>
            <person name="Dominguez A."/>
            <person name="Elias M."/>
            <person name="Eslava A.P."/>
            <person name="Glaser F."/>
            <person name="Grimwood J."/>
            <person name="Gutierrez G."/>
            <person name="Heitman J."/>
            <person name="Henrissat B."/>
            <person name="Iturriaga E.A."/>
            <person name="Lang B.F."/>
            <person name="Lavin J.L."/>
            <person name="Lee S."/>
            <person name="Li W."/>
            <person name="Lindquist E."/>
            <person name="Lopez-Garcia S."/>
            <person name="Luque E.M."/>
            <person name="Marcos A.T."/>
            <person name="Martin J."/>
            <person name="McCluskey K."/>
            <person name="Medina H.R."/>
            <person name="Miralles-Duran A."/>
            <person name="Miyazaki A."/>
            <person name="Munoz-Torres E."/>
            <person name="Oguiza J.A."/>
            <person name="Ohm R."/>
            <person name="Olmedo M."/>
            <person name="Orejas M."/>
            <person name="Ortiz-Castellanos L."/>
            <person name="Pisabarro A.G."/>
            <person name="Rodriguez-Romero J."/>
            <person name="Ruiz-Herrera J."/>
            <person name="Ruiz-Vazquez R."/>
            <person name="Sanz C."/>
            <person name="Schackwitz W."/>
            <person name="Schmutz J."/>
            <person name="Shahriari M."/>
            <person name="Shelest E."/>
            <person name="Silva-Franco F."/>
            <person name="Soanes D."/>
            <person name="Syed K."/>
            <person name="Tagua V.G."/>
            <person name="Talbot N.J."/>
            <person name="Thon M."/>
            <person name="De vries R.P."/>
            <person name="Wiebenga A."/>
            <person name="Yadav J.S."/>
            <person name="Braun E.L."/>
            <person name="Baker S."/>
            <person name="Garre V."/>
            <person name="Horwitz B."/>
            <person name="Torres-Martinez S."/>
            <person name="Idnurm A."/>
            <person name="Herrera-Estrella A."/>
            <person name="Gabaldon T."/>
            <person name="Grigoriev I.V."/>
        </authorList>
    </citation>
    <scope>NUCLEOTIDE SEQUENCE [LARGE SCALE GENOMIC DNA]</scope>
    <source>
        <strain evidence="3">NRRL 1555(-)</strain>
    </source>
</reference>
<evidence type="ECO:0000256" key="1">
    <source>
        <dbReference type="SAM" id="MobiDB-lite"/>
    </source>
</evidence>
<evidence type="ECO:0000313" key="3">
    <source>
        <dbReference type="Proteomes" id="UP000077315"/>
    </source>
</evidence>
<name>A0A162TWD1_PHYB8</name>
<dbReference type="AlphaFoldDB" id="A0A162TWD1"/>
<feature type="compositionally biased region" description="Basic residues" evidence="1">
    <location>
        <begin position="1"/>
        <end position="17"/>
    </location>
</feature>
<feature type="region of interest" description="Disordered" evidence="1">
    <location>
        <begin position="1"/>
        <end position="31"/>
    </location>
</feature>
<gene>
    <name evidence="2" type="ORF">PHYBLDRAFT_171726</name>
</gene>
<dbReference type="GeneID" id="28997560"/>
<evidence type="ECO:0000313" key="2">
    <source>
        <dbReference type="EMBL" id="OAD70343.1"/>
    </source>
</evidence>
<proteinExistence type="predicted"/>
<keyword evidence="3" id="KW-1185">Reference proteome</keyword>
<dbReference type="OrthoDB" id="2277921at2759"/>
<protein>
    <submittedName>
        <fullName evidence="2">Uncharacterized protein</fullName>
    </submittedName>
</protein>
<accession>A0A162TWD1</accession>